<dbReference type="STRING" id="1314781.A0A165NLJ9"/>
<dbReference type="EMBL" id="KV425897">
    <property type="protein sequence ID" value="KZW00913.1"/>
    <property type="molecule type" value="Genomic_DNA"/>
</dbReference>
<dbReference type="PANTHER" id="PTHR39398:SF1">
    <property type="entry name" value="CSN8_PSMD8_EIF3K DOMAIN-CONTAINING PROTEIN"/>
    <property type="match status" value="1"/>
</dbReference>
<organism evidence="2 3">
    <name type="scientific">Exidia glandulosa HHB12029</name>
    <dbReference type="NCBI Taxonomy" id="1314781"/>
    <lineage>
        <taxon>Eukaryota</taxon>
        <taxon>Fungi</taxon>
        <taxon>Dikarya</taxon>
        <taxon>Basidiomycota</taxon>
        <taxon>Agaricomycotina</taxon>
        <taxon>Agaricomycetes</taxon>
        <taxon>Auriculariales</taxon>
        <taxon>Exidiaceae</taxon>
        <taxon>Exidia</taxon>
    </lineage>
</organism>
<evidence type="ECO:0000256" key="1">
    <source>
        <dbReference type="SAM" id="MobiDB-lite"/>
    </source>
</evidence>
<sequence>MPPRLDAVASISRTSGTDASGDALRNPQFQEEYAQVLATKVAAHWKRFPSPVGSNSHVVPSNDEQLECDSLLIAFRKLREGVLSSRREDAFAIHVYESSFLLSVLFRSPAHATASLAHLTHVLYTKQPRTATVTDLVATAGMLHTLLHLEHPAEFMNRLHHTSPFLSPETKLWLSRLSRYKRTDNFAAARLHMSPDRLPAVLTSDATVEGQLILYGGRTDVGKCAVQRLISLIAADMGTRAWNVLRAAYREAVVQESADWLAQNLALDRTELDVWVKDKEQKGELREAETNGRVRWTFVKART</sequence>
<keyword evidence="3" id="KW-1185">Reference proteome</keyword>
<accession>A0A165NLJ9</accession>
<protein>
    <submittedName>
        <fullName evidence="2">Uncharacterized protein</fullName>
    </submittedName>
</protein>
<dbReference type="Proteomes" id="UP000077266">
    <property type="component" value="Unassembled WGS sequence"/>
</dbReference>
<dbReference type="PANTHER" id="PTHR39398">
    <property type="entry name" value="YALI0F14311P"/>
    <property type="match status" value="1"/>
</dbReference>
<evidence type="ECO:0000313" key="3">
    <source>
        <dbReference type="Proteomes" id="UP000077266"/>
    </source>
</evidence>
<dbReference type="OrthoDB" id="2100128at2759"/>
<evidence type="ECO:0000313" key="2">
    <source>
        <dbReference type="EMBL" id="KZW00913.1"/>
    </source>
</evidence>
<feature type="region of interest" description="Disordered" evidence="1">
    <location>
        <begin position="1"/>
        <end position="23"/>
    </location>
</feature>
<proteinExistence type="predicted"/>
<reference evidence="2 3" key="1">
    <citation type="journal article" date="2016" name="Mol. Biol. Evol.">
        <title>Comparative Genomics of Early-Diverging Mushroom-Forming Fungi Provides Insights into the Origins of Lignocellulose Decay Capabilities.</title>
        <authorList>
            <person name="Nagy L.G."/>
            <person name="Riley R."/>
            <person name="Tritt A."/>
            <person name="Adam C."/>
            <person name="Daum C."/>
            <person name="Floudas D."/>
            <person name="Sun H."/>
            <person name="Yadav J.S."/>
            <person name="Pangilinan J."/>
            <person name="Larsson K.H."/>
            <person name="Matsuura K."/>
            <person name="Barry K."/>
            <person name="Labutti K."/>
            <person name="Kuo R."/>
            <person name="Ohm R.A."/>
            <person name="Bhattacharya S.S."/>
            <person name="Shirouzu T."/>
            <person name="Yoshinaga Y."/>
            <person name="Martin F.M."/>
            <person name="Grigoriev I.V."/>
            <person name="Hibbett D.S."/>
        </authorList>
    </citation>
    <scope>NUCLEOTIDE SEQUENCE [LARGE SCALE GENOMIC DNA]</scope>
    <source>
        <strain evidence="2 3">HHB12029</strain>
    </source>
</reference>
<dbReference type="AlphaFoldDB" id="A0A165NLJ9"/>
<gene>
    <name evidence="2" type="ORF">EXIGLDRAFT_830356</name>
</gene>
<dbReference type="InParanoid" id="A0A165NLJ9"/>
<name>A0A165NLJ9_EXIGL</name>